<dbReference type="AlphaFoldDB" id="A0A7S3TZ73"/>
<feature type="region of interest" description="Disordered" evidence="1">
    <location>
        <begin position="13"/>
        <end position="82"/>
    </location>
</feature>
<accession>A0A7S3TZ73</accession>
<name>A0A7S3TZ73_EMIHU</name>
<reference evidence="2" key="1">
    <citation type="submission" date="2021-01" db="EMBL/GenBank/DDBJ databases">
        <authorList>
            <person name="Corre E."/>
            <person name="Pelletier E."/>
            <person name="Niang G."/>
            <person name="Scheremetjew M."/>
            <person name="Finn R."/>
            <person name="Kale V."/>
            <person name="Holt S."/>
            <person name="Cochrane G."/>
            <person name="Meng A."/>
            <person name="Brown T."/>
            <person name="Cohen L."/>
        </authorList>
    </citation>
    <scope>NUCLEOTIDE SEQUENCE</scope>
    <source>
        <strain evidence="2">379</strain>
    </source>
</reference>
<feature type="region of interest" description="Disordered" evidence="1">
    <location>
        <begin position="118"/>
        <end position="166"/>
    </location>
</feature>
<proteinExistence type="predicted"/>
<sequence length="166" mass="17109">MVSAEEIAAVEVERSKRTIRGSLPRHASADMLPGMGLAGGHMPRHASTPASLCSSPMGARGGPREASSQASGLRRFETIPSDEAAWPKSLADAVATSEVLSARRPPRPLATWITTLDAVPPDQRSAASPARAPAPPPAPAPTVLRTGADTVGNGQGLRSILPGWGK</sequence>
<dbReference type="EMBL" id="HBIR01060143">
    <property type="protein sequence ID" value="CAE0598483.1"/>
    <property type="molecule type" value="Transcribed_RNA"/>
</dbReference>
<protein>
    <submittedName>
        <fullName evidence="2">Uncharacterized protein</fullName>
    </submittedName>
</protein>
<gene>
    <name evidence="2" type="ORF">EHUX00137_LOCUS46763</name>
</gene>
<evidence type="ECO:0000313" key="2">
    <source>
        <dbReference type="EMBL" id="CAE0598483.1"/>
    </source>
</evidence>
<organism evidence="2">
    <name type="scientific">Emiliania huxleyi</name>
    <name type="common">Coccolithophore</name>
    <name type="synonym">Pontosphaera huxleyi</name>
    <dbReference type="NCBI Taxonomy" id="2903"/>
    <lineage>
        <taxon>Eukaryota</taxon>
        <taxon>Haptista</taxon>
        <taxon>Haptophyta</taxon>
        <taxon>Prymnesiophyceae</taxon>
        <taxon>Isochrysidales</taxon>
        <taxon>Noelaerhabdaceae</taxon>
        <taxon>Emiliania</taxon>
    </lineage>
</organism>
<evidence type="ECO:0000256" key="1">
    <source>
        <dbReference type="SAM" id="MobiDB-lite"/>
    </source>
</evidence>